<accession>A0A4W5M255</accession>
<dbReference type="SUPFAM" id="SSF49265">
    <property type="entry name" value="Fibronectin type III"/>
    <property type="match status" value="1"/>
</dbReference>
<name>A0A4W5M255_9TELE</name>
<protein>
    <recommendedName>
        <fullName evidence="3">Fibronectin type-III domain-containing protein</fullName>
    </recommendedName>
</protein>
<dbReference type="AlphaFoldDB" id="A0A4W5M255"/>
<evidence type="ECO:0000313" key="2">
    <source>
        <dbReference type="Proteomes" id="UP000314982"/>
    </source>
</evidence>
<dbReference type="CDD" id="cd00063">
    <property type="entry name" value="FN3"/>
    <property type="match status" value="1"/>
</dbReference>
<dbReference type="Proteomes" id="UP000314982">
    <property type="component" value="Unassembled WGS sequence"/>
</dbReference>
<dbReference type="InterPro" id="IPR036116">
    <property type="entry name" value="FN3_sf"/>
</dbReference>
<sequence length="110" mass="12451">MKTSVLLTWEVPENYKSQVPFKILYNQQSVEVQGNLKRKLITRLQPDTNYSFVLMSRGNTAGGLQQQVSIRTAPDLLKTKPVLYSTQQNQKGKLTIDLSNVQTTGQVRLV</sequence>
<reference evidence="1" key="3">
    <citation type="submission" date="2025-09" db="UniProtKB">
        <authorList>
            <consortium name="Ensembl"/>
        </authorList>
    </citation>
    <scope>IDENTIFICATION</scope>
</reference>
<reference evidence="2" key="1">
    <citation type="submission" date="2018-06" db="EMBL/GenBank/DDBJ databases">
        <title>Genome assembly of Danube salmon.</title>
        <authorList>
            <person name="Macqueen D.J."/>
            <person name="Gundappa M.K."/>
        </authorList>
    </citation>
    <scope>NUCLEOTIDE SEQUENCE [LARGE SCALE GENOMIC DNA]</scope>
</reference>
<evidence type="ECO:0000313" key="1">
    <source>
        <dbReference type="Ensembl" id="ENSHHUP00000031350.1"/>
    </source>
</evidence>
<reference evidence="1" key="2">
    <citation type="submission" date="2025-08" db="UniProtKB">
        <authorList>
            <consortium name="Ensembl"/>
        </authorList>
    </citation>
    <scope>IDENTIFICATION</scope>
</reference>
<evidence type="ECO:0008006" key="3">
    <source>
        <dbReference type="Google" id="ProtNLM"/>
    </source>
</evidence>
<dbReference type="Ensembl" id="ENSHHUT00000032648.1">
    <property type="protein sequence ID" value="ENSHHUP00000031350.1"/>
    <property type="gene ID" value="ENSHHUG00000019931.1"/>
</dbReference>
<proteinExistence type="predicted"/>
<dbReference type="InterPro" id="IPR003961">
    <property type="entry name" value="FN3_dom"/>
</dbReference>
<dbReference type="GeneTree" id="ENSGT00940000175817"/>
<keyword evidence="2" id="KW-1185">Reference proteome</keyword>
<organism evidence="1 2">
    <name type="scientific">Hucho hucho</name>
    <name type="common">huchen</name>
    <dbReference type="NCBI Taxonomy" id="62062"/>
    <lineage>
        <taxon>Eukaryota</taxon>
        <taxon>Metazoa</taxon>
        <taxon>Chordata</taxon>
        <taxon>Craniata</taxon>
        <taxon>Vertebrata</taxon>
        <taxon>Euteleostomi</taxon>
        <taxon>Actinopterygii</taxon>
        <taxon>Neopterygii</taxon>
        <taxon>Teleostei</taxon>
        <taxon>Protacanthopterygii</taxon>
        <taxon>Salmoniformes</taxon>
        <taxon>Salmonidae</taxon>
        <taxon>Salmoninae</taxon>
        <taxon>Hucho</taxon>
    </lineage>
</organism>
<dbReference type="Gene3D" id="2.60.40.10">
    <property type="entry name" value="Immunoglobulins"/>
    <property type="match status" value="1"/>
</dbReference>
<dbReference type="STRING" id="62062.ENSHHUP00000031350"/>
<dbReference type="InterPro" id="IPR013783">
    <property type="entry name" value="Ig-like_fold"/>
</dbReference>